<dbReference type="GO" id="GO:0030170">
    <property type="term" value="F:pyridoxal phosphate binding"/>
    <property type="evidence" value="ECO:0007669"/>
    <property type="project" value="UniProtKB-UniRule"/>
</dbReference>
<evidence type="ECO:0000256" key="4">
    <source>
        <dbReference type="RuleBase" id="RU004514"/>
    </source>
</evidence>
<feature type="modified residue" description="N6-(pyridoxal phosphate)lysine" evidence="2 3">
    <location>
        <position position="43"/>
    </location>
</feature>
<keyword evidence="1 2" id="KW-0663">Pyridoxal phosphate</keyword>
<comment type="similarity">
    <text evidence="2 4">Belongs to the pyridoxal phosphate-binding protein YggS/PROSC family.</text>
</comment>
<dbReference type="AlphaFoldDB" id="A0A9D7SES8"/>
<sequence length="229" mass="24653">MSADPLPAVSLQSRVEGLRARIQRACERADRDPASIELLPVSKKQPLALIREAAALGFTRFGENYVQEGADKAAATPGLSFVLLGPLQRNKARPALQSFAAIQSLDRPELAGRLRHLAEELDVVRPVWIQVDLWDEATKLGGCTEAALPALLDALGGDTRLPLQGLMAIPPPEEAGAFAQLAALRERLQQELGLPLRLSMGMSGDLEEAIAAGSDQIRIGTAFFGERLY</sequence>
<comment type="caution">
    <text evidence="6">The sequence shown here is derived from an EMBL/GenBank/DDBJ whole genome shotgun (WGS) entry which is preliminary data.</text>
</comment>
<dbReference type="InterPro" id="IPR001608">
    <property type="entry name" value="Ala_racemase_N"/>
</dbReference>
<reference evidence="6" key="1">
    <citation type="submission" date="2020-10" db="EMBL/GenBank/DDBJ databases">
        <title>Connecting structure to function with the recovery of over 1000 high-quality activated sludge metagenome-assembled genomes encoding full-length rRNA genes using long-read sequencing.</title>
        <authorList>
            <person name="Singleton C.M."/>
            <person name="Petriglieri F."/>
            <person name="Kristensen J.M."/>
            <person name="Kirkegaard R.H."/>
            <person name="Michaelsen T.Y."/>
            <person name="Andersen M.H."/>
            <person name="Karst S.M."/>
            <person name="Dueholm M.S."/>
            <person name="Nielsen P.H."/>
            <person name="Albertsen M."/>
        </authorList>
    </citation>
    <scope>NUCLEOTIDE SEQUENCE</scope>
    <source>
        <strain evidence="6">Skiv_18-Q3-R9-52_MAXAC.067</strain>
    </source>
</reference>
<evidence type="ECO:0000256" key="1">
    <source>
        <dbReference type="ARBA" id="ARBA00022898"/>
    </source>
</evidence>
<dbReference type="HAMAP" id="MF_02087">
    <property type="entry name" value="PLP_homeostasis"/>
    <property type="match status" value="1"/>
</dbReference>
<dbReference type="Pfam" id="PF01168">
    <property type="entry name" value="Ala_racemase_N"/>
    <property type="match status" value="1"/>
</dbReference>
<dbReference type="InterPro" id="IPR029066">
    <property type="entry name" value="PLP-binding_barrel"/>
</dbReference>
<dbReference type="Proteomes" id="UP000886657">
    <property type="component" value="Unassembled WGS sequence"/>
</dbReference>
<evidence type="ECO:0000313" key="7">
    <source>
        <dbReference type="Proteomes" id="UP000886657"/>
    </source>
</evidence>
<dbReference type="EMBL" id="JADKIO010000005">
    <property type="protein sequence ID" value="MBK9795531.1"/>
    <property type="molecule type" value="Genomic_DNA"/>
</dbReference>
<comment type="function">
    <text evidence="2">Pyridoxal 5'-phosphate (PLP)-binding protein, which is involved in PLP homeostasis.</text>
</comment>
<evidence type="ECO:0000256" key="3">
    <source>
        <dbReference type="PIRSR" id="PIRSR004848-1"/>
    </source>
</evidence>
<comment type="cofactor">
    <cofactor evidence="3">
        <name>pyridoxal 5'-phosphate</name>
        <dbReference type="ChEBI" id="CHEBI:597326"/>
    </cofactor>
</comment>
<evidence type="ECO:0000313" key="6">
    <source>
        <dbReference type="EMBL" id="MBK9795531.1"/>
    </source>
</evidence>
<dbReference type="CDD" id="cd00635">
    <property type="entry name" value="PLPDE_III_YBL036c_like"/>
    <property type="match status" value="1"/>
</dbReference>
<proteinExistence type="inferred from homology"/>
<dbReference type="InterPro" id="IPR011078">
    <property type="entry name" value="PyrdxlP_homeostasis"/>
</dbReference>
<evidence type="ECO:0000256" key="2">
    <source>
        <dbReference type="HAMAP-Rule" id="MF_02087"/>
    </source>
</evidence>
<name>A0A9D7SES8_9BACT</name>
<dbReference type="PANTHER" id="PTHR10146">
    <property type="entry name" value="PROLINE SYNTHETASE CO-TRANSCRIBED BACTERIAL HOMOLOG PROTEIN"/>
    <property type="match status" value="1"/>
</dbReference>
<dbReference type="SUPFAM" id="SSF51419">
    <property type="entry name" value="PLP-binding barrel"/>
    <property type="match status" value="1"/>
</dbReference>
<organism evidence="6 7">
    <name type="scientific">Candidatus Geothrix skivensis</name>
    <dbReference type="NCBI Taxonomy" id="2954439"/>
    <lineage>
        <taxon>Bacteria</taxon>
        <taxon>Pseudomonadati</taxon>
        <taxon>Acidobacteriota</taxon>
        <taxon>Holophagae</taxon>
        <taxon>Holophagales</taxon>
        <taxon>Holophagaceae</taxon>
        <taxon>Geothrix</taxon>
    </lineage>
</organism>
<feature type="domain" description="Alanine racemase N-terminal" evidence="5">
    <location>
        <begin position="18"/>
        <end position="226"/>
    </location>
</feature>
<evidence type="ECO:0000259" key="5">
    <source>
        <dbReference type="Pfam" id="PF01168"/>
    </source>
</evidence>
<dbReference type="Gene3D" id="3.20.20.10">
    <property type="entry name" value="Alanine racemase"/>
    <property type="match status" value="1"/>
</dbReference>
<dbReference type="PANTHER" id="PTHR10146:SF14">
    <property type="entry name" value="PYRIDOXAL PHOSPHATE HOMEOSTASIS PROTEIN"/>
    <property type="match status" value="1"/>
</dbReference>
<gene>
    <name evidence="6" type="ORF">IPP58_03385</name>
</gene>
<dbReference type="NCBIfam" id="TIGR00044">
    <property type="entry name" value="YggS family pyridoxal phosphate-dependent enzyme"/>
    <property type="match status" value="1"/>
</dbReference>
<accession>A0A9D7SES8</accession>
<protein>
    <recommendedName>
        <fullName evidence="2">Pyridoxal phosphate homeostasis protein</fullName>
        <shortName evidence="2">PLP homeostasis protein</shortName>
    </recommendedName>
</protein>
<dbReference type="PIRSF" id="PIRSF004848">
    <property type="entry name" value="YBL036c_PLPDEIII"/>
    <property type="match status" value="1"/>
</dbReference>